<dbReference type="STRING" id="457427.SSOG_08215"/>
<evidence type="ECO:0000313" key="4">
    <source>
        <dbReference type="Proteomes" id="UP000003963"/>
    </source>
</evidence>
<dbReference type="Proteomes" id="UP000003963">
    <property type="component" value="Unassembled WGS sequence"/>
</dbReference>
<evidence type="ECO:0000259" key="2">
    <source>
        <dbReference type="Pfam" id="PF13628"/>
    </source>
</evidence>
<dbReference type="OrthoDB" id="3674617at2"/>
<dbReference type="EMBL" id="GG657754">
    <property type="protein sequence ID" value="EFL28501.1"/>
    <property type="molecule type" value="Genomic_DNA"/>
</dbReference>
<name>D9WV01_9ACTN</name>
<accession>D9WV01</accession>
<evidence type="ECO:0000313" key="3">
    <source>
        <dbReference type="EMBL" id="EFL28501.1"/>
    </source>
</evidence>
<reference evidence="3 4" key="1">
    <citation type="submission" date="2009-02" db="EMBL/GenBank/DDBJ databases">
        <title>Annotation of Streptomyces hygroscopicus strain ATCC 53653.</title>
        <authorList>
            <consortium name="The Broad Institute Genome Sequencing Platform"/>
            <consortium name="Broad Institute Microbial Sequencing Center"/>
            <person name="Fischbach M."/>
            <person name="Godfrey P."/>
            <person name="Ward D."/>
            <person name="Young S."/>
            <person name="Zeng Q."/>
            <person name="Koehrsen M."/>
            <person name="Alvarado L."/>
            <person name="Berlin A.M."/>
            <person name="Bochicchio J."/>
            <person name="Borenstein D."/>
            <person name="Chapman S.B."/>
            <person name="Chen Z."/>
            <person name="Engels R."/>
            <person name="Freedman E."/>
            <person name="Gellesch M."/>
            <person name="Goldberg J."/>
            <person name="Griggs A."/>
            <person name="Gujja S."/>
            <person name="Heilman E.R."/>
            <person name="Heiman D.I."/>
            <person name="Hepburn T.A."/>
            <person name="Howarth C."/>
            <person name="Jen D."/>
            <person name="Larson L."/>
            <person name="Lewis B."/>
            <person name="Mehta T."/>
            <person name="Park D."/>
            <person name="Pearson M."/>
            <person name="Richards J."/>
            <person name="Roberts A."/>
            <person name="Saif S."/>
            <person name="Shea T.D."/>
            <person name="Shenoy N."/>
            <person name="Sisk P."/>
            <person name="Stolte C."/>
            <person name="Sykes S.N."/>
            <person name="Thomson T."/>
            <person name="Walk T."/>
            <person name="White J."/>
            <person name="Yandava C."/>
            <person name="Straight P."/>
            <person name="Clardy J."/>
            <person name="Hung D."/>
            <person name="Kolter R."/>
            <person name="Mekalanos J."/>
            <person name="Walker S."/>
            <person name="Walsh C.T."/>
            <person name="Wieland-Brown L.C."/>
            <person name="Haas B."/>
            <person name="Nusbaum C."/>
            <person name="Birren B."/>
        </authorList>
    </citation>
    <scope>NUCLEOTIDE SEQUENCE [LARGE SCALE GENOMIC DNA]</scope>
    <source>
        <strain evidence="3 4">ATCC 53653</strain>
    </source>
</reference>
<dbReference type="AlphaFoldDB" id="D9WV01"/>
<dbReference type="Pfam" id="PF13628">
    <property type="entry name" value="DUF4142"/>
    <property type="match status" value="1"/>
</dbReference>
<dbReference type="HOGENOM" id="CLU_079636_0_1_11"/>
<feature type="domain" description="DUF4142" evidence="2">
    <location>
        <begin position="54"/>
        <end position="187"/>
    </location>
</feature>
<sequence>MRSRYFVTGTSLLIGSVVVTLAVIVSPVMTGLTQESATNLSKMSDNQFGPLSGADKDFVVKVRLAGLWEYPAGKIGLQKGTTEQVKTAGKHLLDGHQLLDAISRDVAPKLGITLPNKPTPQQQGFIDTMNAKTGKDFDTYYANILRVTHGQIFSSIAKIRQTTKNSLVRRLAVQANNTVLDHITQMEKTGMVNFDSAVSQITTTPTQGPEFTTPPKPAPGEPTFIVGTSKPTAPPNSVSTADNGGEQSLDPNVVNGAGLGAGAASGAGGVTTPPAVSSPPAVP</sequence>
<proteinExistence type="predicted"/>
<feature type="compositionally biased region" description="Gly residues" evidence="1">
    <location>
        <begin position="257"/>
        <end position="269"/>
    </location>
</feature>
<protein>
    <submittedName>
        <fullName evidence="3">Putative secreted protein</fullName>
    </submittedName>
</protein>
<gene>
    <name evidence="3" type="ORF">SSOG_08215</name>
</gene>
<feature type="compositionally biased region" description="Polar residues" evidence="1">
    <location>
        <begin position="229"/>
        <end position="250"/>
    </location>
</feature>
<dbReference type="RefSeq" id="WP_009720299.1">
    <property type="nucleotide sequence ID" value="NZ_GG657754.1"/>
</dbReference>
<evidence type="ECO:0000256" key="1">
    <source>
        <dbReference type="SAM" id="MobiDB-lite"/>
    </source>
</evidence>
<feature type="region of interest" description="Disordered" evidence="1">
    <location>
        <begin position="203"/>
        <end position="283"/>
    </location>
</feature>
<keyword evidence="4" id="KW-1185">Reference proteome</keyword>
<organism evidence="3 4">
    <name type="scientific">Streptomyces himastatinicus ATCC 53653</name>
    <dbReference type="NCBI Taxonomy" id="457427"/>
    <lineage>
        <taxon>Bacteria</taxon>
        <taxon>Bacillati</taxon>
        <taxon>Actinomycetota</taxon>
        <taxon>Actinomycetes</taxon>
        <taxon>Kitasatosporales</taxon>
        <taxon>Streptomycetaceae</taxon>
        <taxon>Streptomyces</taxon>
        <taxon>Streptomyces violaceusniger group</taxon>
    </lineage>
</organism>
<dbReference type="InterPro" id="IPR025419">
    <property type="entry name" value="DUF4142"/>
</dbReference>